<dbReference type="PANTHER" id="PTHR43900">
    <property type="entry name" value="GLUTATHIONE S-TRANSFERASE RHO"/>
    <property type="match status" value="1"/>
</dbReference>
<keyword evidence="5" id="KW-0547">Nucleotide-binding</keyword>
<comment type="similarity">
    <text evidence="2">Belongs to the protein kinase superfamily. TKL Ser/Thr protein kinase family. RAF subfamily.</text>
</comment>
<dbReference type="GO" id="GO:0006749">
    <property type="term" value="P:glutathione metabolic process"/>
    <property type="evidence" value="ECO:0007669"/>
    <property type="project" value="TreeGrafter"/>
</dbReference>
<evidence type="ECO:0000256" key="4">
    <source>
        <dbReference type="ARBA" id="ARBA00022679"/>
    </source>
</evidence>
<dbReference type="GO" id="GO:0009636">
    <property type="term" value="P:response to toxic substance"/>
    <property type="evidence" value="ECO:0007669"/>
    <property type="project" value="UniProtKB-ARBA"/>
</dbReference>
<evidence type="ECO:0000259" key="12">
    <source>
        <dbReference type="PROSITE" id="PS50011"/>
    </source>
</evidence>
<feature type="domain" description="GST C-terminal" evidence="13">
    <location>
        <begin position="417"/>
        <end position="545"/>
    </location>
</feature>
<feature type="domain" description="Protein kinase" evidence="12">
    <location>
        <begin position="281"/>
        <end position="547"/>
    </location>
</feature>
<evidence type="ECO:0000259" key="13">
    <source>
        <dbReference type="PROSITE" id="PS50405"/>
    </source>
</evidence>
<evidence type="ECO:0000256" key="10">
    <source>
        <dbReference type="ARBA" id="ARBA00048679"/>
    </source>
</evidence>
<keyword evidence="16" id="KW-1185">Reference proteome</keyword>
<dbReference type="PROSITE" id="PS51671">
    <property type="entry name" value="ACT"/>
    <property type="match status" value="1"/>
</dbReference>
<dbReference type="InterPro" id="IPR004046">
    <property type="entry name" value="GST_C"/>
</dbReference>
<evidence type="ECO:0000256" key="5">
    <source>
        <dbReference type="ARBA" id="ARBA00022741"/>
    </source>
</evidence>
<dbReference type="SUPFAM" id="SSF55021">
    <property type="entry name" value="ACT-like"/>
    <property type="match status" value="1"/>
</dbReference>
<evidence type="ECO:0000256" key="7">
    <source>
        <dbReference type="ARBA" id="ARBA00022840"/>
    </source>
</evidence>
<dbReference type="Gene3D" id="3.30.70.260">
    <property type="match status" value="1"/>
</dbReference>
<comment type="catalytic activity">
    <reaction evidence="9">
        <text>RX + glutathione = an S-substituted glutathione + a halide anion + H(+)</text>
        <dbReference type="Rhea" id="RHEA:16437"/>
        <dbReference type="ChEBI" id="CHEBI:15378"/>
        <dbReference type="ChEBI" id="CHEBI:16042"/>
        <dbReference type="ChEBI" id="CHEBI:17792"/>
        <dbReference type="ChEBI" id="CHEBI:57925"/>
        <dbReference type="ChEBI" id="CHEBI:90779"/>
        <dbReference type="EC" id="2.5.1.18"/>
    </reaction>
</comment>
<feature type="region of interest" description="Disordered" evidence="11">
    <location>
        <begin position="1"/>
        <end position="27"/>
    </location>
</feature>
<feature type="domain" description="ACT" evidence="14">
    <location>
        <begin position="168"/>
        <end position="243"/>
    </location>
</feature>
<proteinExistence type="inferred from homology"/>
<dbReference type="InterPro" id="IPR045865">
    <property type="entry name" value="ACT-like_dom_sf"/>
</dbReference>
<keyword evidence="4" id="KW-0808">Transferase</keyword>
<dbReference type="InterPro" id="IPR000719">
    <property type="entry name" value="Prot_kinase_dom"/>
</dbReference>
<dbReference type="GO" id="GO:0004674">
    <property type="term" value="F:protein serine/threonine kinase activity"/>
    <property type="evidence" value="ECO:0007669"/>
    <property type="project" value="UniProtKB-KW"/>
</dbReference>
<dbReference type="GO" id="GO:0004364">
    <property type="term" value="F:glutathione transferase activity"/>
    <property type="evidence" value="ECO:0007669"/>
    <property type="project" value="UniProtKB-EC"/>
</dbReference>
<evidence type="ECO:0000256" key="8">
    <source>
        <dbReference type="ARBA" id="ARBA00047899"/>
    </source>
</evidence>
<dbReference type="CDD" id="cd04928">
    <property type="entry name" value="ACT_TyrKc"/>
    <property type="match status" value="1"/>
</dbReference>
<organism evidence="15 16">
    <name type="scientific">Dioscorea zingiberensis</name>
    <dbReference type="NCBI Taxonomy" id="325984"/>
    <lineage>
        <taxon>Eukaryota</taxon>
        <taxon>Viridiplantae</taxon>
        <taxon>Streptophyta</taxon>
        <taxon>Embryophyta</taxon>
        <taxon>Tracheophyta</taxon>
        <taxon>Spermatophyta</taxon>
        <taxon>Magnoliopsida</taxon>
        <taxon>Liliopsida</taxon>
        <taxon>Dioscoreales</taxon>
        <taxon>Dioscoreaceae</taxon>
        <taxon>Dioscorea</taxon>
    </lineage>
</organism>
<name>A0A9D5H5B4_9LILI</name>
<dbReference type="EMBL" id="JAGGNH010000009">
    <property type="protein sequence ID" value="KAJ0964006.1"/>
    <property type="molecule type" value="Genomic_DNA"/>
</dbReference>
<dbReference type="Gene3D" id="1.20.1050.10">
    <property type="match status" value="1"/>
</dbReference>
<evidence type="ECO:0000256" key="3">
    <source>
        <dbReference type="ARBA" id="ARBA00022527"/>
    </source>
</evidence>
<dbReference type="GO" id="GO:0004713">
    <property type="term" value="F:protein tyrosine kinase activity"/>
    <property type="evidence" value="ECO:0007669"/>
    <property type="project" value="InterPro"/>
</dbReference>
<evidence type="ECO:0000256" key="11">
    <source>
        <dbReference type="SAM" id="MobiDB-lite"/>
    </source>
</evidence>
<sequence>MAVEEMENGENRPEGSPPRNSRKNGHKLDVYNEVLRRLKESDCPDARSASFDEDLWAHFNRLPARVIFVCDGCECGEQRDVLTHKRLLQLAHDPANRPAFDVRIVQVCVNHESHRGDSSDSNAQEKEDAQCSSSLHHPLAFGSSVNLEALVLESNNHQAQDGDSPIHEITFSTEDKPKILSQLTSLLSDIGLNIEEAHAFSTNDGYSLDVFVVTGWPFEEIDQLRNALRKELRKIEKHAGSKINSCSFVSDNAQAGEQSLPIHVQIPTDGTDVWEIDFTRLNFGKKVASGSYGDLYRGTYYSQDVAIKVLKPERLNEDMQHEFAQEVYIMRKVRHRNVVQFIGACTRPPSLCIVTEVARVLACLFEKEVDFQLIRLDNYKGVQRKPEYLKLQSREQYAATYQKNMRRKGTRTCLVLGALERALIEQWLQTEAQSFEPPSSALVFHLAFAPMIGIETDEMVVEESKKKLAKVLDIYEQRLQETRFLAGDKFTLADLSHLPNAHRIVKSTECAKLFMSRKMVSRWWEEISGRLTWKKVVEMQKEAPPAS</sequence>
<evidence type="ECO:0008006" key="17">
    <source>
        <dbReference type="Google" id="ProtNLM"/>
    </source>
</evidence>
<dbReference type="OrthoDB" id="422574at2759"/>
<dbReference type="GO" id="GO:0005524">
    <property type="term" value="F:ATP binding"/>
    <property type="evidence" value="ECO:0007669"/>
    <property type="project" value="UniProtKB-KW"/>
</dbReference>
<dbReference type="Proteomes" id="UP001085076">
    <property type="component" value="Miscellaneous, Linkage group lg09"/>
</dbReference>
<dbReference type="Gene3D" id="3.30.200.20">
    <property type="entry name" value="Phosphorylase Kinase, domain 1"/>
    <property type="match status" value="1"/>
</dbReference>
<comment type="catalytic activity">
    <reaction evidence="8">
        <text>L-threonyl-[protein] + ATP = O-phospho-L-threonyl-[protein] + ADP + H(+)</text>
        <dbReference type="Rhea" id="RHEA:46608"/>
        <dbReference type="Rhea" id="RHEA-COMP:11060"/>
        <dbReference type="Rhea" id="RHEA-COMP:11605"/>
        <dbReference type="ChEBI" id="CHEBI:15378"/>
        <dbReference type="ChEBI" id="CHEBI:30013"/>
        <dbReference type="ChEBI" id="CHEBI:30616"/>
        <dbReference type="ChEBI" id="CHEBI:61977"/>
        <dbReference type="ChEBI" id="CHEBI:456216"/>
        <dbReference type="EC" id="2.7.11.1"/>
    </reaction>
</comment>
<evidence type="ECO:0000313" key="16">
    <source>
        <dbReference type="Proteomes" id="UP001085076"/>
    </source>
</evidence>
<evidence type="ECO:0000259" key="14">
    <source>
        <dbReference type="PROSITE" id="PS51671"/>
    </source>
</evidence>
<dbReference type="InterPro" id="IPR010987">
    <property type="entry name" value="Glutathione-S-Trfase_C-like"/>
</dbReference>
<keyword evidence="3" id="KW-0723">Serine/threonine-protein kinase</keyword>
<reference evidence="15" key="1">
    <citation type="submission" date="2021-03" db="EMBL/GenBank/DDBJ databases">
        <authorList>
            <person name="Li Z."/>
            <person name="Yang C."/>
        </authorList>
    </citation>
    <scope>NUCLEOTIDE SEQUENCE</scope>
    <source>
        <strain evidence="15">Dzin_1.0</strain>
        <tissue evidence="15">Leaf</tissue>
    </source>
</reference>
<dbReference type="GO" id="GO:0043295">
    <property type="term" value="F:glutathione binding"/>
    <property type="evidence" value="ECO:0007669"/>
    <property type="project" value="TreeGrafter"/>
</dbReference>
<reference evidence="15" key="2">
    <citation type="journal article" date="2022" name="Hortic Res">
        <title>The genome of Dioscorea zingiberensis sheds light on the biosynthesis, origin and evolution of the medicinally important diosgenin saponins.</title>
        <authorList>
            <person name="Li Y."/>
            <person name="Tan C."/>
            <person name="Li Z."/>
            <person name="Guo J."/>
            <person name="Li S."/>
            <person name="Chen X."/>
            <person name="Wang C."/>
            <person name="Dai X."/>
            <person name="Yang H."/>
            <person name="Song W."/>
            <person name="Hou L."/>
            <person name="Xu J."/>
            <person name="Tong Z."/>
            <person name="Xu A."/>
            <person name="Yuan X."/>
            <person name="Wang W."/>
            <person name="Yang Q."/>
            <person name="Chen L."/>
            <person name="Sun Z."/>
            <person name="Wang K."/>
            <person name="Pan B."/>
            <person name="Chen J."/>
            <person name="Bao Y."/>
            <person name="Liu F."/>
            <person name="Qi X."/>
            <person name="Gang D.R."/>
            <person name="Wen J."/>
            <person name="Li J."/>
        </authorList>
    </citation>
    <scope>NUCLEOTIDE SEQUENCE</scope>
    <source>
        <strain evidence="15">Dzin_1.0</strain>
    </source>
</reference>
<dbReference type="AlphaFoldDB" id="A0A9D5H5B4"/>
<dbReference type="FunFam" id="1.20.1050.10:FF:000004">
    <property type="entry name" value="Glutathione S-transferase F2"/>
    <property type="match status" value="1"/>
</dbReference>
<dbReference type="PROSITE" id="PS50011">
    <property type="entry name" value="PROTEIN_KINASE_DOM"/>
    <property type="match status" value="1"/>
</dbReference>
<dbReference type="Pfam" id="PF07714">
    <property type="entry name" value="PK_Tyr_Ser-Thr"/>
    <property type="match status" value="1"/>
</dbReference>
<comment type="similarity">
    <text evidence="1">Belongs to the GST superfamily. Phi family.</text>
</comment>
<dbReference type="SUPFAM" id="SSF47616">
    <property type="entry name" value="GST C-terminal domain-like"/>
    <property type="match status" value="1"/>
</dbReference>
<dbReference type="SMART" id="SM00219">
    <property type="entry name" value="TyrKc"/>
    <property type="match status" value="1"/>
</dbReference>
<dbReference type="InterPro" id="IPR011009">
    <property type="entry name" value="Kinase-like_dom_sf"/>
</dbReference>
<evidence type="ECO:0000256" key="2">
    <source>
        <dbReference type="ARBA" id="ARBA00010507"/>
    </source>
</evidence>
<keyword evidence="6" id="KW-0418">Kinase</keyword>
<dbReference type="GO" id="GO:0005737">
    <property type="term" value="C:cytoplasm"/>
    <property type="evidence" value="ECO:0007669"/>
    <property type="project" value="TreeGrafter"/>
</dbReference>
<dbReference type="SUPFAM" id="SSF56112">
    <property type="entry name" value="Protein kinase-like (PK-like)"/>
    <property type="match status" value="1"/>
</dbReference>
<dbReference type="InterPro" id="IPR036282">
    <property type="entry name" value="Glutathione-S-Trfase_C_sf"/>
</dbReference>
<evidence type="ECO:0000256" key="1">
    <source>
        <dbReference type="ARBA" id="ARBA00010128"/>
    </source>
</evidence>
<dbReference type="FunFam" id="3.30.200.20:FF:000060">
    <property type="entry name" value="Serine/threonine-protein kinase isoform 1"/>
    <property type="match status" value="1"/>
</dbReference>
<dbReference type="Pfam" id="PF00043">
    <property type="entry name" value="GST_C"/>
    <property type="match status" value="1"/>
</dbReference>
<gene>
    <name evidence="15" type="ORF">J5N97_029128</name>
</gene>
<dbReference type="InterPro" id="IPR001245">
    <property type="entry name" value="Ser-Thr/Tyr_kinase_cat_dom"/>
</dbReference>
<comment type="caution">
    <text evidence="15">The sequence shown here is derived from an EMBL/GenBank/DDBJ whole genome shotgun (WGS) entry which is preliminary data.</text>
</comment>
<accession>A0A9D5H5B4</accession>
<dbReference type="PANTHER" id="PTHR43900:SF79">
    <property type="entry name" value="GLUTATHIONE S-TRANSFERASE"/>
    <property type="match status" value="1"/>
</dbReference>
<evidence type="ECO:0000256" key="9">
    <source>
        <dbReference type="ARBA" id="ARBA00047960"/>
    </source>
</evidence>
<protein>
    <recommendedName>
        <fullName evidence="17">Glutathione transferase</fullName>
    </recommendedName>
</protein>
<comment type="catalytic activity">
    <reaction evidence="10">
        <text>L-seryl-[protein] + ATP = O-phospho-L-seryl-[protein] + ADP + H(+)</text>
        <dbReference type="Rhea" id="RHEA:17989"/>
        <dbReference type="Rhea" id="RHEA-COMP:9863"/>
        <dbReference type="Rhea" id="RHEA-COMP:11604"/>
        <dbReference type="ChEBI" id="CHEBI:15378"/>
        <dbReference type="ChEBI" id="CHEBI:29999"/>
        <dbReference type="ChEBI" id="CHEBI:30616"/>
        <dbReference type="ChEBI" id="CHEBI:83421"/>
        <dbReference type="ChEBI" id="CHEBI:456216"/>
        <dbReference type="EC" id="2.7.11.1"/>
    </reaction>
</comment>
<keyword evidence="7" id="KW-0067">ATP-binding</keyword>
<evidence type="ECO:0000256" key="6">
    <source>
        <dbReference type="ARBA" id="ARBA00022777"/>
    </source>
</evidence>
<dbReference type="CDD" id="cd03187">
    <property type="entry name" value="GST_C_Phi"/>
    <property type="match status" value="1"/>
</dbReference>
<dbReference type="InterPro" id="IPR002912">
    <property type="entry name" value="ACT_dom"/>
</dbReference>
<dbReference type="InterPro" id="IPR020635">
    <property type="entry name" value="Tyr_kinase_cat_dom"/>
</dbReference>
<evidence type="ECO:0000313" key="15">
    <source>
        <dbReference type="EMBL" id="KAJ0964006.1"/>
    </source>
</evidence>
<dbReference type="InterPro" id="IPR034347">
    <property type="entry name" value="GST_Phi_C"/>
</dbReference>
<dbReference type="PROSITE" id="PS50405">
    <property type="entry name" value="GST_CTER"/>
    <property type="match status" value="1"/>
</dbReference>